<reference evidence="1 2" key="1">
    <citation type="submission" date="2016-11" db="EMBL/GenBank/DDBJ databases">
        <title>Tenacibaculum sp. LPB0136, isolated from marine environment.</title>
        <authorList>
            <person name="Kim E."/>
            <person name="Yi H."/>
        </authorList>
    </citation>
    <scope>NUCLEOTIDE SEQUENCE [LARGE SCALE GENOMIC DNA]</scope>
    <source>
        <strain evidence="1 2">LPB0136</strain>
    </source>
</reference>
<evidence type="ECO:0000313" key="1">
    <source>
        <dbReference type="EMBL" id="APG64240.1"/>
    </source>
</evidence>
<dbReference type="Proteomes" id="UP000181898">
    <property type="component" value="Chromosome"/>
</dbReference>
<dbReference type="KEGG" id="ten:LPB136_02150"/>
<dbReference type="AlphaFoldDB" id="A0A1L3JGJ8"/>
<dbReference type="STRING" id="1850252.LPB136_02150"/>
<proteinExistence type="predicted"/>
<evidence type="ECO:0000313" key="2">
    <source>
        <dbReference type="Proteomes" id="UP000181898"/>
    </source>
</evidence>
<dbReference type="RefSeq" id="WP_072554564.1">
    <property type="nucleotide sequence ID" value="NZ_CP018155.1"/>
</dbReference>
<accession>A0A1L3JGJ8</accession>
<gene>
    <name evidence="1" type="ORF">LPB136_02150</name>
</gene>
<dbReference type="EMBL" id="CP018155">
    <property type="protein sequence ID" value="APG64240.1"/>
    <property type="molecule type" value="Genomic_DNA"/>
</dbReference>
<organism evidence="1 2">
    <name type="scientific">Tenacibaculum todarodis</name>
    <dbReference type="NCBI Taxonomy" id="1850252"/>
    <lineage>
        <taxon>Bacteria</taxon>
        <taxon>Pseudomonadati</taxon>
        <taxon>Bacteroidota</taxon>
        <taxon>Flavobacteriia</taxon>
        <taxon>Flavobacteriales</taxon>
        <taxon>Flavobacteriaceae</taxon>
        <taxon>Tenacibaculum</taxon>
    </lineage>
</organism>
<protein>
    <submittedName>
        <fullName evidence="1">Uncharacterized protein</fullName>
    </submittedName>
</protein>
<sequence>MNNNLEHSEEFIRSKVGLENGFSTPENYFEGIEDAVFTTLSSEIIPNEHKLEVPSNYFETLEDRILAKVSIEKKETKVISLRERMLQIIPTAAAASVLLFIGLTYFSNSTVTFDDITITDIDFWYDNNNENISSSDLAMVFEASDFEENILSENSIEEDSLEEYLNAVDPSTLLNEIK</sequence>
<dbReference type="OrthoDB" id="981524at2"/>
<name>A0A1L3JGJ8_9FLAO</name>
<keyword evidence="2" id="KW-1185">Reference proteome</keyword>